<sequence>MVSADVSAVRAILLVLLGTVFFIGVSAAEQRPNVIFWMADDAMHVFDDAPVLPPGVRVNAANMPEHEALRADSGIFTRAYAGSPKCAPARFNILTMKYCSRSASLVEGSHHALVQSGEAPDARVPVDNMCKLTPGTAHETLPAVLRDNGYETIHSGKWHLLPGDRVWELDYAEVERSIMDAGFTRVGGAYAGNVPGPDEWWKASAHYQDPANRFSHNMEWQLGEALRHVDGALGQGKPFFLYLAPTLPNNYVDYREALFEYDPGMTPAGLLRPEELYPSGMPPRQTVWDRALEQAGSEAKAAAGSYAGHIWLDDALGAFTRHLESLGELDNTVLVVTTDHGMTAKGQLYEGGVRVFNFVRYPAWFGGGRRVEDVLVANVDLGATLLEHLGIAPEYEIDGVSFLGRVAPPPPPPSSSASLGQGRARLVTEVANDRAVYDLASGIKYVSRSWLNTHETKDPREYPYFQDVEQVYDLRADPAEQHNLAYCADAPALLRSLREEVCAFDARMALPGAPNVEGRCPGVAFAAGEFRRADCAAAGGAPVGLTLGAIESDVKKKWVQYTDESGKAYWQNTKTGVTTYEEPAVIAEKGPIDEEQEEVAIEAARDAPAALPPLPPAMTLTAATPVTTLTSPAAEDSTKAAASVTAQASPATDETAVTNQASPPVAEDTAEEDLWAQYTDEVTGNAFWYNSATGESTWDRPSEGGAQSDQAAAALLAERKAAKKMQGLAAAAAAAASPVTVATEEEKVEQDDWAQYTDEVTGNAYWYNARTGESTWDKPAGAGLLQ</sequence>
<dbReference type="EMBL" id="HBIU01013627">
    <property type="protein sequence ID" value="CAE0627593.1"/>
    <property type="molecule type" value="Transcribed_RNA"/>
</dbReference>
<organism evidence="8">
    <name type="scientific">Heterosigma akashiwo</name>
    <name type="common">Chromophytic alga</name>
    <name type="synonym">Heterosigma carterae</name>
    <dbReference type="NCBI Taxonomy" id="2829"/>
    <lineage>
        <taxon>Eukaryota</taxon>
        <taxon>Sar</taxon>
        <taxon>Stramenopiles</taxon>
        <taxon>Ochrophyta</taxon>
        <taxon>Raphidophyceae</taxon>
        <taxon>Chattonellales</taxon>
        <taxon>Chattonellaceae</taxon>
        <taxon>Heterosigma</taxon>
    </lineage>
</organism>
<keyword evidence="3" id="KW-0378">Hydrolase</keyword>
<evidence type="ECO:0000256" key="2">
    <source>
        <dbReference type="ARBA" id="ARBA00022723"/>
    </source>
</evidence>
<feature type="domain" description="WW" evidence="7">
    <location>
        <begin position="669"/>
        <end position="703"/>
    </location>
</feature>
<dbReference type="GO" id="GO:0046872">
    <property type="term" value="F:metal ion binding"/>
    <property type="evidence" value="ECO:0007669"/>
    <property type="project" value="UniProtKB-KW"/>
</dbReference>
<keyword evidence="2" id="KW-0479">Metal-binding</keyword>
<dbReference type="PANTHER" id="PTHR42693:SF53">
    <property type="entry name" value="ENDO-4-O-SULFATASE"/>
    <property type="match status" value="1"/>
</dbReference>
<reference evidence="8" key="1">
    <citation type="submission" date="2021-01" db="EMBL/GenBank/DDBJ databases">
        <authorList>
            <person name="Corre E."/>
            <person name="Pelletier E."/>
            <person name="Niang G."/>
            <person name="Scheremetjew M."/>
            <person name="Finn R."/>
            <person name="Kale V."/>
            <person name="Holt S."/>
            <person name="Cochrane G."/>
            <person name="Meng A."/>
            <person name="Brown T."/>
            <person name="Cohen L."/>
        </authorList>
    </citation>
    <scope>NUCLEOTIDE SEQUENCE</scope>
    <source>
        <strain evidence="8">CCMP3107</strain>
    </source>
</reference>
<dbReference type="Gene3D" id="2.20.70.10">
    <property type="match status" value="3"/>
</dbReference>
<dbReference type="InterPro" id="IPR001202">
    <property type="entry name" value="WW_dom"/>
</dbReference>
<dbReference type="SUPFAM" id="SSF51045">
    <property type="entry name" value="WW domain"/>
    <property type="match status" value="3"/>
</dbReference>
<dbReference type="PANTHER" id="PTHR42693">
    <property type="entry name" value="ARYLSULFATASE FAMILY MEMBER"/>
    <property type="match status" value="1"/>
</dbReference>
<dbReference type="GO" id="GO:0004065">
    <property type="term" value="F:arylsulfatase activity"/>
    <property type="evidence" value="ECO:0007669"/>
    <property type="project" value="TreeGrafter"/>
</dbReference>
<name>A0A7S3XNN2_HETAK</name>
<dbReference type="Gene3D" id="3.40.720.10">
    <property type="entry name" value="Alkaline Phosphatase, subunit A"/>
    <property type="match status" value="1"/>
</dbReference>
<feature type="region of interest" description="Disordered" evidence="5">
    <location>
        <begin position="631"/>
        <end position="669"/>
    </location>
</feature>
<gene>
    <name evidence="8" type="ORF">HAKA00212_LOCUS6271</name>
</gene>
<feature type="compositionally biased region" description="Low complexity" evidence="5">
    <location>
        <begin position="631"/>
        <end position="652"/>
    </location>
</feature>
<dbReference type="InterPro" id="IPR024607">
    <property type="entry name" value="Sulfatase_CS"/>
</dbReference>
<dbReference type="CDD" id="cd00201">
    <property type="entry name" value="WW"/>
    <property type="match status" value="2"/>
</dbReference>
<feature type="domain" description="WW" evidence="7">
    <location>
        <begin position="753"/>
        <end position="781"/>
    </location>
</feature>
<dbReference type="PROSITE" id="PS01159">
    <property type="entry name" value="WW_DOMAIN_1"/>
    <property type="match status" value="3"/>
</dbReference>
<dbReference type="PROSITE" id="PS50020">
    <property type="entry name" value="WW_DOMAIN_2"/>
    <property type="match status" value="3"/>
</dbReference>
<accession>A0A7S3XNN2</accession>
<proteinExistence type="inferred from homology"/>
<feature type="signal peptide" evidence="6">
    <location>
        <begin position="1"/>
        <end position="27"/>
    </location>
</feature>
<feature type="chain" id="PRO_5030918280" description="WW domain-containing protein" evidence="6">
    <location>
        <begin position="28"/>
        <end position="786"/>
    </location>
</feature>
<evidence type="ECO:0000256" key="4">
    <source>
        <dbReference type="ARBA" id="ARBA00022837"/>
    </source>
</evidence>
<dbReference type="InterPro" id="IPR036020">
    <property type="entry name" value="WW_dom_sf"/>
</dbReference>
<comment type="similarity">
    <text evidence="1">Belongs to the sulfatase family.</text>
</comment>
<dbReference type="SUPFAM" id="SSF53649">
    <property type="entry name" value="Alkaline phosphatase-like"/>
    <property type="match status" value="1"/>
</dbReference>
<dbReference type="InterPro" id="IPR050738">
    <property type="entry name" value="Sulfatase"/>
</dbReference>
<evidence type="ECO:0000313" key="8">
    <source>
        <dbReference type="EMBL" id="CAE0627593.1"/>
    </source>
</evidence>
<evidence type="ECO:0000256" key="1">
    <source>
        <dbReference type="ARBA" id="ARBA00008779"/>
    </source>
</evidence>
<dbReference type="Pfam" id="PF00397">
    <property type="entry name" value="WW"/>
    <property type="match status" value="2"/>
</dbReference>
<protein>
    <recommendedName>
        <fullName evidence="7">WW domain-containing protein</fullName>
    </recommendedName>
</protein>
<dbReference type="InterPro" id="IPR017850">
    <property type="entry name" value="Alkaline_phosphatase_core_sf"/>
</dbReference>
<keyword evidence="4" id="KW-0106">Calcium</keyword>
<feature type="domain" description="WW" evidence="7">
    <location>
        <begin position="552"/>
        <end position="585"/>
    </location>
</feature>
<evidence type="ECO:0000256" key="5">
    <source>
        <dbReference type="SAM" id="MobiDB-lite"/>
    </source>
</evidence>
<dbReference type="PROSITE" id="PS00149">
    <property type="entry name" value="SULFATASE_2"/>
    <property type="match status" value="1"/>
</dbReference>
<dbReference type="AlphaFoldDB" id="A0A7S3XNN2"/>
<evidence type="ECO:0000259" key="7">
    <source>
        <dbReference type="PROSITE" id="PS50020"/>
    </source>
</evidence>
<dbReference type="Pfam" id="PF00884">
    <property type="entry name" value="Sulfatase"/>
    <property type="match status" value="1"/>
</dbReference>
<evidence type="ECO:0000256" key="3">
    <source>
        <dbReference type="ARBA" id="ARBA00022801"/>
    </source>
</evidence>
<dbReference type="InterPro" id="IPR000917">
    <property type="entry name" value="Sulfatase_N"/>
</dbReference>
<keyword evidence="6" id="KW-0732">Signal</keyword>
<dbReference type="SMART" id="SM00456">
    <property type="entry name" value="WW"/>
    <property type="match status" value="3"/>
</dbReference>
<evidence type="ECO:0000256" key="6">
    <source>
        <dbReference type="SAM" id="SignalP"/>
    </source>
</evidence>